<keyword evidence="5" id="KW-1185">Reference proteome</keyword>
<dbReference type="Proteomes" id="UP000283509">
    <property type="component" value="Unassembled WGS sequence"/>
</dbReference>
<dbReference type="PANTHER" id="PTHR10910:SF58">
    <property type="entry name" value="DOUBLE-STRANDED RNA-SPECIFIC EDITASE 1"/>
    <property type="match status" value="1"/>
</dbReference>
<dbReference type="EMBL" id="QCYY01002899">
    <property type="protein sequence ID" value="ROT66717.1"/>
    <property type="molecule type" value="Genomic_DNA"/>
</dbReference>
<protein>
    <submittedName>
        <fullName evidence="4">RNA-editing deaminase 1</fullName>
    </submittedName>
</protein>
<dbReference type="SMART" id="SM00358">
    <property type="entry name" value="DSRM"/>
    <property type="match status" value="2"/>
</dbReference>
<reference evidence="4 5" key="2">
    <citation type="submission" date="2019-01" db="EMBL/GenBank/DDBJ databases">
        <title>The decoding of complex shrimp genome reveals the adaptation for benthos swimmer, frequently molting mechanism and breeding impact on genome.</title>
        <authorList>
            <person name="Sun Y."/>
            <person name="Gao Y."/>
            <person name="Yu Y."/>
        </authorList>
    </citation>
    <scope>NUCLEOTIDE SEQUENCE [LARGE SCALE GENOMIC DNA]</scope>
    <source>
        <tissue evidence="4">Muscle</tissue>
    </source>
</reference>
<name>A0A423SR77_PENVA</name>
<dbReference type="Gene3D" id="3.30.160.20">
    <property type="match status" value="2"/>
</dbReference>
<dbReference type="GO" id="GO:0006396">
    <property type="term" value="P:RNA processing"/>
    <property type="evidence" value="ECO:0007669"/>
    <property type="project" value="TreeGrafter"/>
</dbReference>
<evidence type="ECO:0000256" key="1">
    <source>
        <dbReference type="PROSITE-ProRule" id="PRU00266"/>
    </source>
</evidence>
<feature type="domain" description="DRBM" evidence="3">
    <location>
        <begin position="334"/>
        <end position="409"/>
    </location>
</feature>
<dbReference type="GO" id="GO:0003725">
    <property type="term" value="F:double-stranded RNA binding"/>
    <property type="evidence" value="ECO:0007669"/>
    <property type="project" value="TreeGrafter"/>
</dbReference>
<feature type="compositionally biased region" description="Basic residues" evidence="2">
    <location>
        <begin position="118"/>
        <end position="128"/>
    </location>
</feature>
<feature type="compositionally biased region" description="Basic and acidic residues" evidence="2">
    <location>
        <begin position="107"/>
        <end position="117"/>
    </location>
</feature>
<dbReference type="Pfam" id="PF00035">
    <property type="entry name" value="dsrm"/>
    <property type="match status" value="2"/>
</dbReference>
<feature type="compositionally biased region" description="Polar residues" evidence="2">
    <location>
        <begin position="46"/>
        <end position="57"/>
    </location>
</feature>
<reference evidence="4 5" key="1">
    <citation type="submission" date="2018-04" db="EMBL/GenBank/DDBJ databases">
        <authorList>
            <person name="Zhang X."/>
            <person name="Yuan J."/>
            <person name="Li F."/>
            <person name="Xiang J."/>
        </authorList>
    </citation>
    <scope>NUCLEOTIDE SEQUENCE [LARGE SCALE GENOMIC DNA]</scope>
    <source>
        <tissue evidence="4">Muscle</tissue>
    </source>
</reference>
<evidence type="ECO:0000259" key="3">
    <source>
        <dbReference type="PROSITE" id="PS50137"/>
    </source>
</evidence>
<keyword evidence="1" id="KW-0694">RNA-binding</keyword>
<feature type="region of interest" description="Disordered" evidence="2">
    <location>
        <begin position="1"/>
        <end position="128"/>
    </location>
</feature>
<feature type="compositionally biased region" description="Polar residues" evidence="2">
    <location>
        <begin position="64"/>
        <end position="73"/>
    </location>
</feature>
<evidence type="ECO:0000256" key="2">
    <source>
        <dbReference type="SAM" id="MobiDB-lite"/>
    </source>
</evidence>
<evidence type="ECO:0000313" key="4">
    <source>
        <dbReference type="EMBL" id="ROT66717.1"/>
    </source>
</evidence>
<dbReference type="AlphaFoldDB" id="A0A423SR77"/>
<accession>A0A423SR77</accession>
<dbReference type="GO" id="GO:0003726">
    <property type="term" value="F:double-stranded RNA adenosine deaminase activity"/>
    <property type="evidence" value="ECO:0007669"/>
    <property type="project" value="TreeGrafter"/>
</dbReference>
<dbReference type="OrthoDB" id="6363432at2759"/>
<dbReference type="GO" id="GO:0005730">
    <property type="term" value="C:nucleolus"/>
    <property type="evidence" value="ECO:0007669"/>
    <property type="project" value="TreeGrafter"/>
</dbReference>
<comment type="caution">
    <text evidence="4">The sequence shown here is derived from an EMBL/GenBank/DDBJ whole genome shotgun (WGS) entry which is preliminary data.</text>
</comment>
<dbReference type="STRING" id="6689.A0A423SR77"/>
<sequence>MRKKQTRRSIAAARVGVPGITPGRRQSRIHPVTSAEMRGRGRGRSNWRSGAANTPQNEVPPPETFSTENSDTSAMDFYSQGLPEPSMDVPGSDSDASMQEGDVQETPSRKRPWERAGGKTKMKKKKVPGAKNLKIRRYVQPKNAVMCLNELRPGVAYTTEQEGGVGQPFCISVEITNGNETQKYRGFGSSKQLAKQAAAEAALISFVKPPVNSNPSEGPEEDKTPWATLASFAIYKLFNDWREGRVGMCPPPAQPYGAALPPELTASDATGFQAFLGQSLGGTGGIKDESGQGTTTAFTEAICAHLGTRALLTPADAKEANLALQSTEATKVPKPAKQMPENAAAMHPVMVLHQMKPGLQYAVTQATKENKPYFTVSADIDGKPFTGVGHNVKKAKFILAKEAIQELYGIDSTFEAPA</sequence>
<dbReference type="GO" id="GO:0005737">
    <property type="term" value="C:cytoplasm"/>
    <property type="evidence" value="ECO:0007669"/>
    <property type="project" value="TreeGrafter"/>
</dbReference>
<dbReference type="GO" id="GO:0006382">
    <property type="term" value="P:adenosine to inosine editing"/>
    <property type="evidence" value="ECO:0007669"/>
    <property type="project" value="TreeGrafter"/>
</dbReference>
<organism evidence="4 5">
    <name type="scientific">Penaeus vannamei</name>
    <name type="common">Whiteleg shrimp</name>
    <name type="synonym">Litopenaeus vannamei</name>
    <dbReference type="NCBI Taxonomy" id="6689"/>
    <lineage>
        <taxon>Eukaryota</taxon>
        <taxon>Metazoa</taxon>
        <taxon>Ecdysozoa</taxon>
        <taxon>Arthropoda</taxon>
        <taxon>Crustacea</taxon>
        <taxon>Multicrustacea</taxon>
        <taxon>Malacostraca</taxon>
        <taxon>Eumalacostraca</taxon>
        <taxon>Eucarida</taxon>
        <taxon>Decapoda</taxon>
        <taxon>Dendrobranchiata</taxon>
        <taxon>Penaeoidea</taxon>
        <taxon>Penaeidae</taxon>
        <taxon>Penaeus</taxon>
    </lineage>
</organism>
<dbReference type="SUPFAM" id="SSF54768">
    <property type="entry name" value="dsRNA-binding domain-like"/>
    <property type="match status" value="2"/>
</dbReference>
<dbReference type="PROSITE" id="PS50137">
    <property type="entry name" value="DS_RBD"/>
    <property type="match status" value="2"/>
</dbReference>
<dbReference type="InterPro" id="IPR014720">
    <property type="entry name" value="dsRBD_dom"/>
</dbReference>
<evidence type="ECO:0000313" key="5">
    <source>
        <dbReference type="Proteomes" id="UP000283509"/>
    </source>
</evidence>
<feature type="domain" description="DRBM" evidence="3">
    <location>
        <begin position="140"/>
        <end position="208"/>
    </location>
</feature>
<dbReference type="GO" id="GO:0008251">
    <property type="term" value="F:tRNA-specific adenosine deaminase activity"/>
    <property type="evidence" value="ECO:0007669"/>
    <property type="project" value="TreeGrafter"/>
</dbReference>
<proteinExistence type="predicted"/>
<dbReference type="PANTHER" id="PTHR10910">
    <property type="entry name" value="EUKARYOTE SPECIFIC DSRNA BINDING PROTEIN"/>
    <property type="match status" value="1"/>
</dbReference>
<gene>
    <name evidence="4" type="ORF">C7M84_015249</name>
</gene>